<name>I4EHY8_9BACT</name>
<dbReference type="EMBL" id="CAGS01000259">
    <property type="protein sequence ID" value="CCF84300.1"/>
    <property type="molecule type" value="Genomic_DNA"/>
</dbReference>
<organism evidence="1 2">
    <name type="scientific">Nitrolancea hollandica Lb</name>
    <dbReference type="NCBI Taxonomy" id="1129897"/>
    <lineage>
        <taxon>Bacteria</taxon>
        <taxon>Pseudomonadati</taxon>
        <taxon>Thermomicrobiota</taxon>
        <taxon>Thermomicrobia</taxon>
        <taxon>Sphaerobacterales</taxon>
        <taxon>Sphaerobacterineae</taxon>
        <taxon>Sphaerobacteraceae</taxon>
        <taxon>Nitrolancea</taxon>
    </lineage>
</organism>
<dbReference type="AlphaFoldDB" id="I4EHY8"/>
<proteinExistence type="predicted"/>
<accession>I4EHY8</accession>
<keyword evidence="2" id="KW-1185">Reference proteome</keyword>
<evidence type="ECO:0000313" key="2">
    <source>
        <dbReference type="Proteomes" id="UP000004221"/>
    </source>
</evidence>
<evidence type="ECO:0000313" key="1">
    <source>
        <dbReference type="EMBL" id="CCF84300.1"/>
    </source>
</evidence>
<protein>
    <submittedName>
        <fullName evidence="1">Uncharacterized protein</fullName>
    </submittedName>
</protein>
<reference evidence="1 2" key="1">
    <citation type="journal article" date="2012" name="ISME J.">
        <title>Nitrification expanded: discovery, physiology and genomics of a nitrite-oxidizing bacterium from the phylum Chloroflexi.</title>
        <authorList>
            <person name="Sorokin D.Y."/>
            <person name="Lucker S."/>
            <person name="Vejmelkova D."/>
            <person name="Kostrikina N.A."/>
            <person name="Kleerebezem R."/>
            <person name="Rijpstra W.I."/>
            <person name="Damste J.S."/>
            <person name="Le Paslier D."/>
            <person name="Muyzer G."/>
            <person name="Wagner M."/>
            <person name="van Loosdrecht M.C."/>
            <person name="Daims H."/>
        </authorList>
    </citation>
    <scope>NUCLEOTIDE SEQUENCE [LARGE SCALE GENOMIC DNA]</scope>
    <source>
        <strain evidence="2">none</strain>
    </source>
</reference>
<sequence>MLYGHTSKIAHTVASEAVGHTEPTLFIGTSLLSATARESGSLSYYLDTTTYCVSYFRTEVRQA</sequence>
<comment type="caution">
    <text evidence="1">The sequence shown here is derived from an EMBL/GenBank/DDBJ whole genome shotgun (WGS) entry which is preliminary data.</text>
</comment>
<gene>
    <name evidence="1" type="ORF">NITHO_3310017</name>
</gene>
<dbReference type="Proteomes" id="UP000004221">
    <property type="component" value="Unassembled WGS sequence"/>
</dbReference>